<dbReference type="InterPro" id="IPR036148">
    <property type="entry name" value="MmgE/PrpD_sf"/>
</dbReference>
<dbReference type="GO" id="GO:0016829">
    <property type="term" value="F:lyase activity"/>
    <property type="evidence" value="ECO:0007669"/>
    <property type="project" value="InterPro"/>
</dbReference>
<dbReference type="InterPro" id="IPR042188">
    <property type="entry name" value="MmgE/PrpD_sf_2"/>
</dbReference>
<dbReference type="Gene3D" id="1.10.4100.10">
    <property type="entry name" value="2-methylcitrate dehydratase PrpD"/>
    <property type="match status" value="1"/>
</dbReference>
<evidence type="ECO:0000256" key="1">
    <source>
        <dbReference type="ARBA" id="ARBA00006174"/>
    </source>
</evidence>
<evidence type="ECO:0000259" key="2">
    <source>
        <dbReference type="Pfam" id="PF03972"/>
    </source>
</evidence>
<dbReference type="Proteomes" id="UP000199673">
    <property type="component" value="Unassembled WGS sequence"/>
</dbReference>
<accession>A0A1I6XNC6</accession>
<dbReference type="Gene3D" id="3.30.1330.120">
    <property type="entry name" value="2-methylcitrate dehydratase PrpD"/>
    <property type="match status" value="1"/>
</dbReference>
<comment type="similarity">
    <text evidence="1">Belongs to the PrpD family.</text>
</comment>
<gene>
    <name evidence="4" type="ORF">SAMN04489724_0583</name>
</gene>
<dbReference type="AlphaFoldDB" id="A0A1I6XNC6"/>
<evidence type="ECO:0000313" key="5">
    <source>
        <dbReference type="Proteomes" id="UP000199673"/>
    </source>
</evidence>
<dbReference type="PANTHER" id="PTHR16943">
    <property type="entry name" value="2-METHYLCITRATE DEHYDRATASE-RELATED"/>
    <property type="match status" value="1"/>
</dbReference>
<dbReference type="InterPro" id="IPR045337">
    <property type="entry name" value="MmgE_PrpD_C"/>
</dbReference>
<evidence type="ECO:0000313" key="4">
    <source>
        <dbReference type="EMBL" id="SFT39790.1"/>
    </source>
</evidence>
<keyword evidence="5" id="KW-1185">Reference proteome</keyword>
<feature type="domain" description="MmgE/PrpD N-terminal" evidence="2">
    <location>
        <begin position="2"/>
        <end position="225"/>
    </location>
</feature>
<dbReference type="InterPro" id="IPR042183">
    <property type="entry name" value="MmgE/PrpD_sf_1"/>
</dbReference>
<feature type="domain" description="MmgE/PrpD C-terminal" evidence="3">
    <location>
        <begin position="252"/>
        <end position="408"/>
    </location>
</feature>
<dbReference type="STRING" id="305507.SAMN04489724_0583"/>
<reference evidence="5" key="1">
    <citation type="submission" date="2016-10" db="EMBL/GenBank/DDBJ databases">
        <authorList>
            <person name="Varghese N."/>
            <person name="Submissions S."/>
        </authorList>
    </citation>
    <scope>NUCLEOTIDE SEQUENCE [LARGE SCALE GENOMIC DNA]</scope>
    <source>
        <strain evidence="5">DSM 23445</strain>
    </source>
</reference>
<dbReference type="EMBL" id="FPBF01000001">
    <property type="protein sequence ID" value="SFT39790.1"/>
    <property type="molecule type" value="Genomic_DNA"/>
</dbReference>
<evidence type="ECO:0000259" key="3">
    <source>
        <dbReference type="Pfam" id="PF19305"/>
    </source>
</evidence>
<dbReference type="Pfam" id="PF19305">
    <property type="entry name" value="MmgE_PrpD_C"/>
    <property type="match status" value="1"/>
</dbReference>
<dbReference type="InterPro" id="IPR005656">
    <property type="entry name" value="MmgE_PrpD"/>
</dbReference>
<dbReference type="SUPFAM" id="SSF103378">
    <property type="entry name" value="2-methylcitrate dehydratase PrpD"/>
    <property type="match status" value="1"/>
</dbReference>
<sequence>MPSEELALAKLALLDYLGVTMLGSRELSVNILLSYKLKYFTKGTTGTHQIIGKNVKLNQLDAVEFNGSSAHALDYDDTGASTQCHPSALLFPALISISEDHNISGKKLLKSYIIGVEMLNVLSKCLPFLHSNGWHPSSVFGPLASAVSSSLLLDSSEKQLANSLGIAASLSGGLVANFGSQTKHLHIGNASASGLKAALLGKGGFTSSEFILEGPKSYFAAYGKNDICLQDFLPGFGDPWSIKTPGLNFKQYASCALSHRLIDIAIDLKRKNDISPSEITGVSCRATPRAKEILFYQDPEEGLQGKFSIHYLIARALIYGEIKTVDFTIEAVNDPKVKNLMKLISFEVHEDWDDSGNLWRPDVLQIDLADGNQLEGVSTYPKGHAKNPFEWDIVQQKFIDCSEWALSRKSISNVISLVGTFEDIDDSSQILKSLQVE</sequence>
<protein>
    <submittedName>
        <fullName evidence="4">2-methylcitrate dehydratase PrpD</fullName>
    </submittedName>
</protein>
<name>A0A1I6XNC6_9BACT</name>
<organism evidence="4 5">
    <name type="scientific">Algoriphagus locisalis</name>
    <dbReference type="NCBI Taxonomy" id="305507"/>
    <lineage>
        <taxon>Bacteria</taxon>
        <taxon>Pseudomonadati</taxon>
        <taxon>Bacteroidota</taxon>
        <taxon>Cytophagia</taxon>
        <taxon>Cytophagales</taxon>
        <taxon>Cyclobacteriaceae</taxon>
        <taxon>Algoriphagus</taxon>
    </lineage>
</organism>
<proteinExistence type="inferred from homology"/>
<dbReference type="InterPro" id="IPR045336">
    <property type="entry name" value="MmgE_PrpD_N"/>
</dbReference>
<dbReference type="Pfam" id="PF03972">
    <property type="entry name" value="MmgE_PrpD_N"/>
    <property type="match status" value="1"/>
</dbReference>
<dbReference type="PANTHER" id="PTHR16943:SF8">
    <property type="entry name" value="2-METHYLCITRATE DEHYDRATASE"/>
    <property type="match status" value="1"/>
</dbReference>